<evidence type="ECO:0000313" key="4">
    <source>
        <dbReference type="Proteomes" id="UP000521943"/>
    </source>
</evidence>
<gene>
    <name evidence="3" type="ORF">DFP72DRAFT_901495</name>
</gene>
<protein>
    <recommendedName>
        <fullName evidence="2">Fungal-type protein kinase domain-containing protein</fullName>
    </recommendedName>
</protein>
<feature type="region of interest" description="Disordered" evidence="1">
    <location>
        <begin position="16"/>
        <end position="58"/>
    </location>
</feature>
<keyword evidence="4" id="KW-1185">Reference proteome</keyword>
<dbReference type="Gene3D" id="1.10.510.10">
    <property type="entry name" value="Transferase(Phosphotransferase) domain 1"/>
    <property type="match status" value="1"/>
</dbReference>
<proteinExistence type="predicted"/>
<name>A0A8H6HWZ0_9AGAR</name>
<organism evidence="3 4">
    <name type="scientific">Ephemerocybe angulata</name>
    <dbReference type="NCBI Taxonomy" id="980116"/>
    <lineage>
        <taxon>Eukaryota</taxon>
        <taxon>Fungi</taxon>
        <taxon>Dikarya</taxon>
        <taxon>Basidiomycota</taxon>
        <taxon>Agaricomycotina</taxon>
        <taxon>Agaricomycetes</taxon>
        <taxon>Agaricomycetidae</taxon>
        <taxon>Agaricales</taxon>
        <taxon>Agaricineae</taxon>
        <taxon>Psathyrellaceae</taxon>
        <taxon>Ephemerocybe</taxon>
    </lineage>
</organism>
<reference evidence="3 4" key="1">
    <citation type="submission" date="2020-07" db="EMBL/GenBank/DDBJ databases">
        <title>Comparative genomics of pyrophilous fungi reveals a link between fire events and developmental genes.</title>
        <authorList>
            <consortium name="DOE Joint Genome Institute"/>
            <person name="Steindorff A.S."/>
            <person name="Carver A."/>
            <person name="Calhoun S."/>
            <person name="Stillman K."/>
            <person name="Liu H."/>
            <person name="Lipzen A."/>
            <person name="Pangilinan J."/>
            <person name="Labutti K."/>
            <person name="Bruns T.D."/>
            <person name="Grigoriev I.V."/>
        </authorList>
    </citation>
    <scope>NUCLEOTIDE SEQUENCE [LARGE SCALE GENOMIC DNA]</scope>
    <source>
        <strain evidence="3 4">CBS 144469</strain>
    </source>
</reference>
<evidence type="ECO:0000256" key="1">
    <source>
        <dbReference type="SAM" id="MobiDB-lite"/>
    </source>
</evidence>
<dbReference type="PANTHER" id="PTHR38248">
    <property type="entry name" value="FUNK1 6"/>
    <property type="match status" value="1"/>
</dbReference>
<dbReference type="EMBL" id="JACGCI010000039">
    <property type="protein sequence ID" value="KAF6753368.1"/>
    <property type="molecule type" value="Genomic_DNA"/>
</dbReference>
<dbReference type="Pfam" id="PF17667">
    <property type="entry name" value="Pkinase_fungal"/>
    <property type="match status" value="2"/>
</dbReference>
<dbReference type="PANTHER" id="PTHR38248:SF2">
    <property type="entry name" value="FUNK1 11"/>
    <property type="match status" value="1"/>
</dbReference>
<dbReference type="InterPro" id="IPR040976">
    <property type="entry name" value="Pkinase_fungal"/>
</dbReference>
<dbReference type="AlphaFoldDB" id="A0A8H6HWZ0"/>
<sequence length="728" mass="81265">MMLAPVYKKYYARTYSSDEDAGSDESGSSSQSSSDPVASAARWSSTSTSSSGSSSDESLSEKDLELASLKAAFVLEFGETVHVTEDAWVHSLYGWVVSQEQLEEFFESDSSGYKLDKAGNGRWRGLQEAPRHWQYDLCIRFSSVIARIVNTLNRPLEGMTREIVNSSRVDRLSDELKGRCPDISIKATGPSLEAPETSDEYAPGVGYSNVASVIDVSFDQGGDNAEEAAQHAAYCRQIFLAQPNRNFTRSLIATPDGVRLIHYDRSGVYLTPYFDIHQHPYTFIRVVLGLSSNVEEVLGLDSTVQWSIDESTGKRTHGTIISSVDANYQPIIYNLKANEAPFVRPGICGRGTTCWHAYDPVTGQRVLIKDTWRASSKRPEAEFLEAAKGIPGVVQMIAFQDWLAETKDYRPEGFGGKDFESRTKSRVVLEHYGLSIEHFTSRFQVISAIRDALEGHRKLLRKFVLHRNVAIENILFGPPGAPVGSRGILIDLDLAIWTSTPSSELQDHWRTGDRRFQSLAVLRSVGLECSPIPTFLDDLEAFFYVLAHIILLFTRPGVRNEYVDKILSRWDHDSPKDVASSKIGFVADGWCTSRWWGKASEDLIRGFQRIIRSIHVEKSPITHSTYDLHKRRDLLEAVGKETAVEDWYAKVLKLFDDALLAIDREDREAAELAQTPPAETLGNASASFSDEQDAPTTSQRNFKRRLDGSHPDAPTPKRSNAPPEPGRI</sequence>
<evidence type="ECO:0000313" key="3">
    <source>
        <dbReference type="EMBL" id="KAF6753368.1"/>
    </source>
</evidence>
<evidence type="ECO:0000259" key="2">
    <source>
        <dbReference type="Pfam" id="PF17667"/>
    </source>
</evidence>
<dbReference type="SUPFAM" id="SSF56112">
    <property type="entry name" value="Protein kinase-like (PK-like)"/>
    <property type="match status" value="1"/>
</dbReference>
<dbReference type="InterPro" id="IPR011009">
    <property type="entry name" value="Kinase-like_dom_sf"/>
</dbReference>
<feature type="compositionally biased region" description="Polar residues" evidence="1">
    <location>
        <begin position="682"/>
        <end position="700"/>
    </location>
</feature>
<feature type="domain" description="Fungal-type protein kinase" evidence="2">
    <location>
        <begin position="206"/>
        <end position="401"/>
    </location>
</feature>
<feature type="compositionally biased region" description="Low complexity" evidence="1">
    <location>
        <begin position="24"/>
        <end position="57"/>
    </location>
</feature>
<feature type="domain" description="Fungal-type protein kinase" evidence="2">
    <location>
        <begin position="419"/>
        <end position="549"/>
    </location>
</feature>
<dbReference type="Proteomes" id="UP000521943">
    <property type="component" value="Unassembled WGS sequence"/>
</dbReference>
<accession>A0A8H6HWZ0</accession>
<comment type="caution">
    <text evidence="3">The sequence shown here is derived from an EMBL/GenBank/DDBJ whole genome shotgun (WGS) entry which is preliminary data.</text>
</comment>
<dbReference type="OrthoDB" id="5584477at2759"/>
<feature type="region of interest" description="Disordered" evidence="1">
    <location>
        <begin position="670"/>
        <end position="728"/>
    </location>
</feature>